<keyword evidence="3" id="KW-0479">Metal-binding</keyword>
<organism evidence="6 7">
    <name type="scientific">Sphingobacterium lactis</name>
    <dbReference type="NCBI Taxonomy" id="797291"/>
    <lineage>
        <taxon>Bacteria</taxon>
        <taxon>Pseudomonadati</taxon>
        <taxon>Bacteroidota</taxon>
        <taxon>Sphingobacteriia</taxon>
        <taxon>Sphingobacteriales</taxon>
        <taxon>Sphingobacteriaceae</taxon>
        <taxon>Sphingobacterium</taxon>
    </lineage>
</organism>
<dbReference type="InterPro" id="IPR038062">
    <property type="entry name" value="ScdA-like_N_sf"/>
</dbReference>
<comment type="subcellular location">
    <subcellularLocation>
        <location evidence="1">Cytoplasm</location>
    </subcellularLocation>
</comment>
<dbReference type="Gene3D" id="1.20.120.520">
    <property type="entry name" value="nmb1532 protein domain like"/>
    <property type="match status" value="1"/>
</dbReference>
<evidence type="ECO:0000256" key="3">
    <source>
        <dbReference type="ARBA" id="ARBA00022723"/>
    </source>
</evidence>
<evidence type="ECO:0000259" key="5">
    <source>
        <dbReference type="Pfam" id="PF01814"/>
    </source>
</evidence>
<keyword evidence="2" id="KW-0963">Cytoplasm</keyword>
<dbReference type="InterPro" id="IPR012312">
    <property type="entry name" value="Hemerythrin-like"/>
</dbReference>
<keyword evidence="7" id="KW-1185">Reference proteome</keyword>
<name>A0A1H6ALT6_9SPHI</name>
<gene>
    <name evidence="6" type="ORF">SAMN05421877_108204</name>
</gene>
<evidence type="ECO:0000256" key="4">
    <source>
        <dbReference type="ARBA" id="ARBA00023004"/>
    </source>
</evidence>
<dbReference type="PANTHER" id="PTHR36438:SF1">
    <property type="entry name" value="IRON-SULFUR CLUSTER REPAIR PROTEIN YTFE"/>
    <property type="match status" value="1"/>
</dbReference>
<feature type="domain" description="Hemerythrin-like" evidence="5">
    <location>
        <begin position="81"/>
        <end position="231"/>
    </location>
</feature>
<evidence type="ECO:0000256" key="1">
    <source>
        <dbReference type="ARBA" id="ARBA00004496"/>
    </source>
</evidence>
<accession>A0A1H6ALT6</accession>
<dbReference type="AlphaFoldDB" id="A0A1H6ALT6"/>
<reference evidence="7" key="1">
    <citation type="submission" date="2016-10" db="EMBL/GenBank/DDBJ databases">
        <authorList>
            <person name="Varghese N."/>
            <person name="Submissions S."/>
        </authorList>
    </citation>
    <scope>NUCLEOTIDE SEQUENCE [LARGE SCALE GENOMIC DNA]</scope>
    <source>
        <strain evidence="7">DSM 22361</strain>
    </source>
</reference>
<protein>
    <submittedName>
        <fullName evidence="6">Regulator of cell morphogenesis and NO signaling</fullName>
    </submittedName>
</protein>
<keyword evidence="4" id="KW-0408">Iron</keyword>
<dbReference type="Pfam" id="PF04405">
    <property type="entry name" value="ScdA_N"/>
    <property type="match status" value="1"/>
</dbReference>
<dbReference type="Gene3D" id="1.10.3910.10">
    <property type="entry name" value="SP0561-like"/>
    <property type="match status" value="1"/>
</dbReference>
<dbReference type="PANTHER" id="PTHR36438">
    <property type="entry name" value="IRON-SULFUR CLUSTER REPAIR PROTEIN YTFE"/>
    <property type="match status" value="1"/>
</dbReference>
<evidence type="ECO:0000313" key="7">
    <source>
        <dbReference type="Proteomes" id="UP000236731"/>
    </source>
</evidence>
<sequence>MENLMNEKIGDIVAKNFKTAAVFTKYGLDFCCGGQISLEKAAEKKGIDAEALLAEVNAVLQEGGQEQIDFNAWPTDLLASYIVKTHHRYVREKTPVLLTYLNKIAKVHGERHPELLEINKLFEECAVELGHHLEKEEKVLFPYIEKLEESKTDRNAYQQPGFGSVKNPIWMMIHEHEAEGNRFEKIAELSNNYTAPDDACSTYRVAFDMLREFEQDLHKHIHLENNILFPKSIKLEETLL</sequence>
<dbReference type="Proteomes" id="UP000236731">
    <property type="component" value="Unassembled WGS sequence"/>
</dbReference>
<evidence type="ECO:0000256" key="2">
    <source>
        <dbReference type="ARBA" id="ARBA00022490"/>
    </source>
</evidence>
<dbReference type="NCBIfam" id="TIGR03652">
    <property type="entry name" value="FeS_repair_RIC"/>
    <property type="match status" value="1"/>
</dbReference>
<dbReference type="EMBL" id="FNUT01000008">
    <property type="protein sequence ID" value="SEG49352.1"/>
    <property type="molecule type" value="Genomic_DNA"/>
</dbReference>
<dbReference type="GO" id="GO:0046872">
    <property type="term" value="F:metal ion binding"/>
    <property type="evidence" value="ECO:0007669"/>
    <property type="project" value="UniProtKB-KW"/>
</dbReference>
<proteinExistence type="predicted"/>
<dbReference type="InterPro" id="IPR019903">
    <property type="entry name" value="RIC_family"/>
</dbReference>
<dbReference type="SUPFAM" id="SSF140683">
    <property type="entry name" value="SP0561-like"/>
    <property type="match status" value="1"/>
</dbReference>
<dbReference type="RefSeq" id="WP_103906887.1">
    <property type="nucleotide sequence ID" value="NZ_CP049246.1"/>
</dbReference>
<evidence type="ECO:0000313" key="6">
    <source>
        <dbReference type="EMBL" id="SEG49352.1"/>
    </source>
</evidence>
<dbReference type="Pfam" id="PF01814">
    <property type="entry name" value="Hemerythrin"/>
    <property type="match status" value="1"/>
</dbReference>
<dbReference type="OrthoDB" id="9797132at2"/>
<dbReference type="GO" id="GO:0005737">
    <property type="term" value="C:cytoplasm"/>
    <property type="evidence" value="ECO:0007669"/>
    <property type="project" value="UniProtKB-SubCell"/>
</dbReference>